<accession>A0ABQ6IEX3</accession>
<evidence type="ECO:0000259" key="7">
    <source>
        <dbReference type="Pfam" id="PF00528"/>
    </source>
</evidence>
<feature type="transmembrane region" description="Helical" evidence="6">
    <location>
        <begin position="131"/>
        <end position="154"/>
    </location>
</feature>
<dbReference type="Pfam" id="PF00528">
    <property type="entry name" value="BPD_transp_1"/>
    <property type="match status" value="1"/>
</dbReference>
<dbReference type="PANTHER" id="PTHR43376:SF1">
    <property type="entry name" value="OLIGOPEPTIDE TRANSPORT SYSTEM PERMEASE PROTEIN"/>
    <property type="match status" value="1"/>
</dbReference>
<evidence type="ECO:0000256" key="2">
    <source>
        <dbReference type="ARBA" id="ARBA00022692"/>
    </source>
</evidence>
<proteinExistence type="predicted"/>
<organism evidence="8 9">
    <name type="scientific">Demequina litorisediminis</name>
    <dbReference type="NCBI Taxonomy" id="1849022"/>
    <lineage>
        <taxon>Bacteria</taxon>
        <taxon>Bacillati</taxon>
        <taxon>Actinomycetota</taxon>
        <taxon>Actinomycetes</taxon>
        <taxon>Micrococcales</taxon>
        <taxon>Demequinaceae</taxon>
        <taxon>Demequina</taxon>
    </lineage>
</organism>
<name>A0ABQ6IEX3_9MICO</name>
<keyword evidence="4 6" id="KW-0472">Membrane</keyword>
<evidence type="ECO:0000256" key="3">
    <source>
        <dbReference type="ARBA" id="ARBA00022989"/>
    </source>
</evidence>
<keyword evidence="9" id="KW-1185">Reference proteome</keyword>
<dbReference type="Gene3D" id="1.10.3720.10">
    <property type="entry name" value="MetI-like"/>
    <property type="match status" value="1"/>
</dbReference>
<comment type="subcellular location">
    <subcellularLocation>
        <location evidence="1">Membrane</location>
        <topology evidence="1">Multi-pass membrane protein</topology>
    </subcellularLocation>
</comment>
<reference evidence="9" key="1">
    <citation type="journal article" date="2019" name="Int. J. Syst. Evol. Microbiol.">
        <title>The Global Catalogue of Microorganisms (GCM) 10K type strain sequencing project: providing services to taxonomists for standard genome sequencing and annotation.</title>
        <authorList>
            <consortium name="The Broad Institute Genomics Platform"/>
            <consortium name="The Broad Institute Genome Sequencing Center for Infectious Disease"/>
            <person name="Wu L."/>
            <person name="Ma J."/>
        </authorList>
    </citation>
    <scope>NUCLEOTIDE SEQUENCE [LARGE SCALE GENOMIC DNA]</scope>
    <source>
        <strain evidence="9">NBRC 112299</strain>
    </source>
</reference>
<comment type="caution">
    <text evidence="8">The sequence shown here is derived from an EMBL/GenBank/DDBJ whole genome shotgun (WGS) entry which is preliminary data.</text>
</comment>
<evidence type="ECO:0000313" key="8">
    <source>
        <dbReference type="EMBL" id="GMA36447.1"/>
    </source>
</evidence>
<evidence type="ECO:0000256" key="4">
    <source>
        <dbReference type="ARBA" id="ARBA00023136"/>
    </source>
</evidence>
<dbReference type="InterPro" id="IPR000515">
    <property type="entry name" value="MetI-like"/>
</dbReference>
<dbReference type="InterPro" id="IPR035906">
    <property type="entry name" value="MetI-like_sf"/>
</dbReference>
<sequence>MVGWRRGSRADWVVPFATFFSTVPYFWMALVVIAIFSTTLGWLPASHAYDKGSVPALSWDFIGEVIAHGTLPALTIIVSSLGGWILGMRNMMVTVLDEDYVTVAQAKGLRQRRVLTQYASRNAVLPQLQSFALSLGFIVGGTLVMEMVFSYPGLGKAPARRDQREGLPPDAGTVPRHHPRGALGQHPRGRRLRDSRSPHPADGVLT</sequence>
<dbReference type="Proteomes" id="UP001157125">
    <property type="component" value="Unassembled WGS sequence"/>
</dbReference>
<feature type="transmembrane region" description="Helical" evidence="6">
    <location>
        <begin position="65"/>
        <end position="86"/>
    </location>
</feature>
<keyword evidence="3 6" id="KW-1133">Transmembrane helix</keyword>
<dbReference type="PANTHER" id="PTHR43376">
    <property type="entry name" value="OLIGOPEPTIDE TRANSPORT SYSTEM PERMEASE PROTEIN"/>
    <property type="match status" value="1"/>
</dbReference>
<evidence type="ECO:0000256" key="6">
    <source>
        <dbReference type="SAM" id="Phobius"/>
    </source>
</evidence>
<dbReference type="CDD" id="cd06261">
    <property type="entry name" value="TM_PBP2"/>
    <property type="match status" value="1"/>
</dbReference>
<evidence type="ECO:0000256" key="1">
    <source>
        <dbReference type="ARBA" id="ARBA00004141"/>
    </source>
</evidence>
<protein>
    <recommendedName>
        <fullName evidence="7">ABC transmembrane type-1 domain-containing protein</fullName>
    </recommendedName>
</protein>
<feature type="domain" description="ABC transmembrane type-1" evidence="7">
    <location>
        <begin position="4"/>
        <end position="163"/>
    </location>
</feature>
<gene>
    <name evidence="8" type="ORF">GCM10025876_26510</name>
</gene>
<evidence type="ECO:0000313" key="9">
    <source>
        <dbReference type="Proteomes" id="UP001157125"/>
    </source>
</evidence>
<dbReference type="SUPFAM" id="SSF161098">
    <property type="entry name" value="MetI-like"/>
    <property type="match status" value="1"/>
</dbReference>
<feature type="region of interest" description="Disordered" evidence="5">
    <location>
        <begin position="157"/>
        <end position="206"/>
    </location>
</feature>
<dbReference type="EMBL" id="BSUN01000001">
    <property type="protein sequence ID" value="GMA36447.1"/>
    <property type="molecule type" value="Genomic_DNA"/>
</dbReference>
<evidence type="ECO:0000256" key="5">
    <source>
        <dbReference type="SAM" id="MobiDB-lite"/>
    </source>
</evidence>
<keyword evidence="2 6" id="KW-0812">Transmembrane</keyword>